<evidence type="ECO:0000256" key="1">
    <source>
        <dbReference type="ARBA" id="ARBA00004141"/>
    </source>
</evidence>
<protein>
    <recommendedName>
        <fullName evidence="7">TLC domain-containing protein</fullName>
    </recommendedName>
</protein>
<dbReference type="Proteomes" id="UP001479436">
    <property type="component" value="Unassembled WGS sequence"/>
</dbReference>
<dbReference type="EMBL" id="JASJQH010000196">
    <property type="protein sequence ID" value="KAK9766046.1"/>
    <property type="molecule type" value="Genomic_DNA"/>
</dbReference>
<gene>
    <name evidence="8" type="ORF">K7432_005166</name>
</gene>
<feature type="transmembrane region" description="Helical" evidence="6">
    <location>
        <begin position="149"/>
        <end position="168"/>
    </location>
</feature>
<dbReference type="InterPro" id="IPR006634">
    <property type="entry name" value="TLC-dom"/>
</dbReference>
<feature type="transmembrane region" description="Helical" evidence="6">
    <location>
        <begin position="180"/>
        <end position="201"/>
    </location>
</feature>
<feature type="transmembrane region" description="Helical" evidence="6">
    <location>
        <begin position="61"/>
        <end position="82"/>
    </location>
</feature>
<reference evidence="8 9" key="1">
    <citation type="submission" date="2023-04" db="EMBL/GenBank/DDBJ databases">
        <title>Genome of Basidiobolus ranarum AG-B5.</title>
        <authorList>
            <person name="Stajich J.E."/>
            <person name="Carter-House D."/>
            <person name="Gryganskyi A."/>
        </authorList>
    </citation>
    <scope>NUCLEOTIDE SEQUENCE [LARGE SCALE GENOMIC DNA]</scope>
    <source>
        <strain evidence="8 9">AG-B5</strain>
    </source>
</reference>
<comment type="caution">
    <text evidence="8">The sequence shown here is derived from an EMBL/GenBank/DDBJ whole genome shotgun (WGS) entry which is preliminary data.</text>
</comment>
<sequence>MEHHFASEAFFGQFGLPKLAYHWPTLLISALTCQVIFYVSNIVSPLLFPKTFENLKGAKRLNWNIHVVSLVNCIVICVLAYPLHWDPVVAQDKLFGYSNATGETYAVASGYFLWDTIFHLSHLKDFGLGFAIHGIASFCLGISSYRPYLMYFGCNFLMFELSTPFLNFHWFMDKLGYTGSILQIINGVILIIVFFCARLIWGFWTMYDLTITVIPHVHEVPWVVTTAFALAFSALNILNVFWFRKMIMSVQSRLQFSKKIKNQ</sequence>
<evidence type="ECO:0000256" key="6">
    <source>
        <dbReference type="SAM" id="Phobius"/>
    </source>
</evidence>
<proteinExistence type="predicted"/>
<evidence type="ECO:0000313" key="9">
    <source>
        <dbReference type="Proteomes" id="UP001479436"/>
    </source>
</evidence>
<accession>A0ABR2WX42</accession>
<feature type="transmembrane region" description="Helical" evidence="6">
    <location>
        <begin position="94"/>
        <end position="114"/>
    </location>
</feature>
<keyword evidence="9" id="KW-1185">Reference proteome</keyword>
<dbReference type="PANTHER" id="PTHR13439">
    <property type="entry name" value="CT120 PROTEIN"/>
    <property type="match status" value="1"/>
</dbReference>
<dbReference type="PROSITE" id="PS50922">
    <property type="entry name" value="TLC"/>
    <property type="match status" value="1"/>
</dbReference>
<feature type="domain" description="TLC" evidence="7">
    <location>
        <begin position="58"/>
        <end position="255"/>
    </location>
</feature>
<evidence type="ECO:0000256" key="5">
    <source>
        <dbReference type="PROSITE-ProRule" id="PRU00205"/>
    </source>
</evidence>
<evidence type="ECO:0000256" key="4">
    <source>
        <dbReference type="ARBA" id="ARBA00023136"/>
    </source>
</evidence>
<name>A0ABR2WX42_9FUNG</name>
<dbReference type="PANTHER" id="PTHR13439:SF0">
    <property type="entry name" value="TOPOISOMERASE I DAMAGE AFFECTED PROTEIN 4"/>
    <property type="match status" value="1"/>
</dbReference>
<evidence type="ECO:0000313" key="8">
    <source>
        <dbReference type="EMBL" id="KAK9766046.1"/>
    </source>
</evidence>
<comment type="subcellular location">
    <subcellularLocation>
        <location evidence="1">Membrane</location>
        <topology evidence="1">Multi-pass membrane protein</topology>
    </subcellularLocation>
</comment>
<feature type="transmembrane region" description="Helical" evidence="6">
    <location>
        <begin position="126"/>
        <end position="143"/>
    </location>
</feature>
<keyword evidence="4 5" id="KW-0472">Membrane</keyword>
<evidence type="ECO:0000256" key="2">
    <source>
        <dbReference type="ARBA" id="ARBA00022692"/>
    </source>
</evidence>
<organism evidence="8 9">
    <name type="scientific">Basidiobolus ranarum</name>
    <dbReference type="NCBI Taxonomy" id="34480"/>
    <lineage>
        <taxon>Eukaryota</taxon>
        <taxon>Fungi</taxon>
        <taxon>Fungi incertae sedis</taxon>
        <taxon>Zoopagomycota</taxon>
        <taxon>Entomophthoromycotina</taxon>
        <taxon>Basidiobolomycetes</taxon>
        <taxon>Basidiobolales</taxon>
        <taxon>Basidiobolaceae</taxon>
        <taxon>Basidiobolus</taxon>
    </lineage>
</organism>
<keyword evidence="2 5" id="KW-0812">Transmembrane</keyword>
<dbReference type="InterPro" id="IPR050846">
    <property type="entry name" value="TLCD"/>
</dbReference>
<keyword evidence="3 6" id="KW-1133">Transmembrane helix</keyword>
<dbReference type="Pfam" id="PF03798">
    <property type="entry name" value="TRAM_LAG1_CLN8"/>
    <property type="match status" value="1"/>
</dbReference>
<evidence type="ECO:0000256" key="3">
    <source>
        <dbReference type="ARBA" id="ARBA00022989"/>
    </source>
</evidence>
<feature type="transmembrane region" description="Helical" evidence="6">
    <location>
        <begin position="20"/>
        <end position="40"/>
    </location>
</feature>
<evidence type="ECO:0000259" key="7">
    <source>
        <dbReference type="PROSITE" id="PS50922"/>
    </source>
</evidence>
<feature type="transmembrane region" description="Helical" evidence="6">
    <location>
        <begin position="221"/>
        <end position="243"/>
    </location>
</feature>
<dbReference type="SMART" id="SM00724">
    <property type="entry name" value="TLC"/>
    <property type="match status" value="1"/>
</dbReference>